<dbReference type="Proteomes" id="UP000035682">
    <property type="component" value="Unplaced"/>
</dbReference>
<sequence>MLTSDDENETSEVKEKSDKKKGGKRKSNYVRYFTCRGCGTKGEKQDKNDHEASCELFNISKRSKSGIYRCGKNKQNDEENGYMYECSIKMRMEALGIDKGISKTIYRTYIKEVRDGKEKFIMENMNDGLIDDVEKKVTSKYTWKICKEQTYINELREEKPIRFILDPKNNEILQKDDKKLLCLQVTETMSHKQAKDNKGVSYLQIGNVGNAVSCIRTSMFTFNNDEDLIGISTFQNPNTLTSSDTQWQEEPLSGIQFWTCNPNKVDSLKYKFSLQTMYGCVLDFCFSNIKPKNELVLVYFAVAFSHGIVGIYALPKKSKDFVNNVYETEAILLLKHPMTKIYNETMTTMIPYIKVSWSPYKKGSLLTAVSANDFVHVWDFNKSFDEPYLSIQEEDQGHVTDVAFLNENILCMAYYDRYNTFFDINTREVIYAESRPRTSGRRLTVEPHIFPSVGIYQTLLTNANDRNTYLCHILSFDDVEKQCFSTPIYGRHQVQLNDMAFCPNTGAVITIGSDGKVIFNLQCVILPNYVKHSRQLSISNPRLCLIRKAFDTNNDNVEMKPGLDSEMATKANLTRTQCAENLYLEIHTSQEITSRNLKLDSSTMDLKIEALFRLACSQVDKNCSIYTAGESGLLFCVTSNYKNIF</sequence>
<dbReference type="WBParaSite" id="SRAE_2000239900.1">
    <property type="protein sequence ID" value="SRAE_2000239900.1"/>
    <property type="gene ID" value="WBGene00262609"/>
</dbReference>
<evidence type="ECO:0000313" key="3">
    <source>
        <dbReference type="Proteomes" id="UP000035682"/>
    </source>
</evidence>
<evidence type="ECO:0000313" key="5">
    <source>
        <dbReference type="WormBase" id="SRAE_2000239900"/>
    </source>
</evidence>
<protein>
    <submittedName>
        <fullName evidence="2 4">WD40/YVTN repeat-like-containing domain and WD40-repeat-containing domain-containing protein</fullName>
    </submittedName>
</protein>
<dbReference type="InterPro" id="IPR015943">
    <property type="entry name" value="WD40/YVTN_repeat-like_dom_sf"/>
</dbReference>
<gene>
    <name evidence="2 4 5" type="ORF">SRAE_2000239900</name>
</gene>
<feature type="compositionally biased region" description="Basic and acidic residues" evidence="1">
    <location>
        <begin position="11"/>
        <end position="20"/>
    </location>
</feature>
<name>A0A090LHY7_STRRB</name>
<dbReference type="AlphaFoldDB" id="A0A090LHY7"/>
<feature type="compositionally biased region" description="Acidic residues" evidence="1">
    <location>
        <begin position="1"/>
        <end position="10"/>
    </location>
</feature>
<feature type="region of interest" description="Disordered" evidence="1">
    <location>
        <begin position="1"/>
        <end position="25"/>
    </location>
</feature>
<dbReference type="WormBase" id="SRAE_2000239900">
    <property type="protein sequence ID" value="SRP07590"/>
    <property type="gene ID" value="WBGene00262609"/>
</dbReference>
<dbReference type="OMA" id="DHEASCE"/>
<organism evidence="2">
    <name type="scientific">Strongyloides ratti</name>
    <name type="common">Parasitic roundworm</name>
    <dbReference type="NCBI Taxonomy" id="34506"/>
    <lineage>
        <taxon>Eukaryota</taxon>
        <taxon>Metazoa</taxon>
        <taxon>Ecdysozoa</taxon>
        <taxon>Nematoda</taxon>
        <taxon>Chromadorea</taxon>
        <taxon>Rhabditida</taxon>
        <taxon>Tylenchina</taxon>
        <taxon>Panagrolaimomorpha</taxon>
        <taxon>Strongyloidoidea</taxon>
        <taxon>Strongyloididae</taxon>
        <taxon>Strongyloides</taxon>
    </lineage>
</organism>
<evidence type="ECO:0000313" key="4">
    <source>
        <dbReference type="WBParaSite" id="SRAE_2000239900.1"/>
    </source>
</evidence>
<dbReference type="SUPFAM" id="SSF50978">
    <property type="entry name" value="WD40 repeat-like"/>
    <property type="match status" value="1"/>
</dbReference>
<dbReference type="RefSeq" id="XP_024506938.1">
    <property type="nucleotide sequence ID" value="XM_024653464.1"/>
</dbReference>
<evidence type="ECO:0000313" key="2">
    <source>
        <dbReference type="EMBL" id="CEF67738.1"/>
    </source>
</evidence>
<dbReference type="Gene3D" id="2.130.10.10">
    <property type="entry name" value="YVTN repeat-like/Quinoprotein amine dehydrogenase"/>
    <property type="match status" value="1"/>
</dbReference>
<dbReference type="InterPro" id="IPR036322">
    <property type="entry name" value="WD40_repeat_dom_sf"/>
</dbReference>
<keyword evidence="3" id="KW-1185">Reference proteome</keyword>
<dbReference type="OrthoDB" id="3535323at2759"/>
<accession>A0A090LHY7</accession>
<dbReference type="CTD" id="36380103"/>
<reference evidence="2 3" key="1">
    <citation type="submission" date="2014-09" db="EMBL/GenBank/DDBJ databases">
        <authorList>
            <person name="Martin A.A."/>
        </authorList>
    </citation>
    <scope>NUCLEOTIDE SEQUENCE</scope>
    <source>
        <strain evidence="3">ED321</strain>
        <strain evidence="2">ED321 Heterogonic</strain>
    </source>
</reference>
<evidence type="ECO:0000256" key="1">
    <source>
        <dbReference type="SAM" id="MobiDB-lite"/>
    </source>
</evidence>
<dbReference type="GeneID" id="36380103"/>
<proteinExistence type="predicted"/>
<dbReference type="EMBL" id="LN609529">
    <property type="protein sequence ID" value="CEF67738.1"/>
    <property type="molecule type" value="Genomic_DNA"/>
</dbReference>
<reference evidence="4" key="2">
    <citation type="submission" date="2020-12" db="UniProtKB">
        <authorList>
            <consortium name="WormBaseParasite"/>
        </authorList>
    </citation>
    <scope>IDENTIFICATION</scope>
</reference>